<protein>
    <submittedName>
        <fullName evidence="1">DUF4003 family protein</fullName>
    </submittedName>
</protein>
<dbReference type="AlphaFoldDB" id="A0A7X2MXV4"/>
<name>A0A7X2MXV4_9CLOT</name>
<accession>A0A7X2MXV4</accession>
<dbReference type="EMBL" id="VULX01000007">
    <property type="protein sequence ID" value="MSR91102.1"/>
    <property type="molecule type" value="Genomic_DNA"/>
</dbReference>
<dbReference type="Proteomes" id="UP000460287">
    <property type="component" value="Unassembled WGS sequence"/>
</dbReference>
<evidence type="ECO:0000313" key="1">
    <source>
        <dbReference type="EMBL" id="MSR91102.1"/>
    </source>
</evidence>
<dbReference type="Pfam" id="PF13170">
    <property type="entry name" value="DUF4003"/>
    <property type="match status" value="1"/>
</dbReference>
<dbReference type="RefSeq" id="WP_154530984.1">
    <property type="nucleotide sequence ID" value="NZ_JAQXTV010000198.1"/>
</dbReference>
<gene>
    <name evidence="1" type="ORF">FYJ33_06685</name>
</gene>
<keyword evidence="2" id="KW-1185">Reference proteome</keyword>
<organism evidence="1 2">
    <name type="scientific">Inconstantimicrobium porci</name>
    <dbReference type="NCBI Taxonomy" id="2652291"/>
    <lineage>
        <taxon>Bacteria</taxon>
        <taxon>Bacillati</taxon>
        <taxon>Bacillota</taxon>
        <taxon>Clostridia</taxon>
        <taxon>Eubacteriales</taxon>
        <taxon>Clostridiaceae</taxon>
        <taxon>Inconstantimicrobium</taxon>
    </lineage>
</organism>
<proteinExistence type="predicted"/>
<comment type="caution">
    <text evidence="1">The sequence shown here is derived from an EMBL/GenBank/DDBJ whole genome shotgun (WGS) entry which is preliminary data.</text>
</comment>
<evidence type="ECO:0000313" key="2">
    <source>
        <dbReference type="Proteomes" id="UP000460287"/>
    </source>
</evidence>
<reference evidence="1 2" key="1">
    <citation type="submission" date="2019-08" db="EMBL/GenBank/DDBJ databases">
        <title>In-depth cultivation of the pig gut microbiome towards novel bacterial diversity and tailored functional studies.</title>
        <authorList>
            <person name="Wylensek D."/>
            <person name="Hitch T.C.A."/>
            <person name="Clavel T."/>
        </authorList>
    </citation>
    <scope>NUCLEOTIDE SEQUENCE [LARGE SCALE GENOMIC DNA]</scope>
    <source>
        <strain evidence="1 2">WCA-383-APC-5B</strain>
    </source>
</reference>
<dbReference type="InterPro" id="IPR025062">
    <property type="entry name" value="DUF4003"/>
</dbReference>
<sequence>MIEKIKNNLNKLDRYYREAEEKLRYDGNKINNFASIVYCNEDRELNYDLIKRIRKYIIKVTPWFSSFRGDSLNMLSILLSTEDEWQQTFEKINEWEESLRNEGLKESAYLAISSWVLAKCAGNRNKDIVIKRIVMFYSFMHKNYTNITSSDDYLVCILLALTDISTEDYRVILDSALKDVKEKEYTTNNGAQSLVNVLALDVDSYDENMNKTEQILVKSKEIGYALPTHYVSIAAAASMFIEDADKFVEESRKSSEYLEQFEEYTFYMDKSFRYVLSMIVVLGEYNVNKIILNAVIAMCISYELDGQAKSLLSSTI</sequence>